<dbReference type="InterPro" id="IPR032675">
    <property type="entry name" value="LRR_dom_sf"/>
</dbReference>
<dbReference type="OrthoDB" id="10297034at2759"/>
<accession>A0A6J8BZT8</accession>
<dbReference type="EMBL" id="CACVKT020004337">
    <property type="protein sequence ID" value="CAC5389443.1"/>
    <property type="molecule type" value="Genomic_DNA"/>
</dbReference>
<dbReference type="Gene3D" id="3.80.10.10">
    <property type="entry name" value="Ribonuclease Inhibitor"/>
    <property type="match status" value="1"/>
</dbReference>
<gene>
    <name evidence="1" type="ORF">MCOR_24606</name>
</gene>
<protein>
    <submittedName>
        <fullName evidence="1">Uncharacterized protein</fullName>
    </submittedName>
</protein>
<reference evidence="1 2" key="1">
    <citation type="submission" date="2020-06" db="EMBL/GenBank/DDBJ databases">
        <authorList>
            <person name="Li R."/>
            <person name="Bekaert M."/>
        </authorList>
    </citation>
    <scope>NUCLEOTIDE SEQUENCE [LARGE SCALE GENOMIC DNA]</scope>
    <source>
        <strain evidence="2">wild</strain>
    </source>
</reference>
<dbReference type="Proteomes" id="UP000507470">
    <property type="component" value="Unassembled WGS sequence"/>
</dbReference>
<name>A0A6J8BZT8_MYTCO</name>
<evidence type="ECO:0000313" key="1">
    <source>
        <dbReference type="EMBL" id="CAC5389443.1"/>
    </source>
</evidence>
<dbReference type="AlphaFoldDB" id="A0A6J8BZT8"/>
<sequence>MLENDAFFGLEHLRTLNIRTNFLVYSSKSFPNFVFKPLKSLVHLDIKSSGVYLSDMNFEEFSIDVISDLKTLESIVIDIISDRFGQSVFGKGFMSLTHLKKLNAGACNVTFDNATFINVPYLDWISLQNCTMKSYHGGTFKHRNFTFLSFEGVMHHSIKD</sequence>
<keyword evidence="2" id="KW-1185">Reference proteome</keyword>
<organism evidence="1 2">
    <name type="scientific">Mytilus coruscus</name>
    <name type="common">Sea mussel</name>
    <dbReference type="NCBI Taxonomy" id="42192"/>
    <lineage>
        <taxon>Eukaryota</taxon>
        <taxon>Metazoa</taxon>
        <taxon>Spiralia</taxon>
        <taxon>Lophotrochozoa</taxon>
        <taxon>Mollusca</taxon>
        <taxon>Bivalvia</taxon>
        <taxon>Autobranchia</taxon>
        <taxon>Pteriomorphia</taxon>
        <taxon>Mytilida</taxon>
        <taxon>Mytiloidea</taxon>
        <taxon>Mytilidae</taxon>
        <taxon>Mytilinae</taxon>
        <taxon>Mytilus</taxon>
    </lineage>
</organism>
<dbReference type="SUPFAM" id="SSF52058">
    <property type="entry name" value="L domain-like"/>
    <property type="match status" value="1"/>
</dbReference>
<proteinExistence type="predicted"/>
<evidence type="ECO:0000313" key="2">
    <source>
        <dbReference type="Proteomes" id="UP000507470"/>
    </source>
</evidence>